<feature type="region of interest" description="Disordered" evidence="5">
    <location>
        <begin position="80"/>
        <end position="135"/>
    </location>
</feature>
<dbReference type="GO" id="GO:0031267">
    <property type="term" value="F:small GTPase binding"/>
    <property type="evidence" value="ECO:0007669"/>
    <property type="project" value="TreeGrafter"/>
</dbReference>
<gene>
    <name evidence="9" type="primary">LOC108040496</name>
    <name evidence="7" type="synonym">108040496</name>
</gene>
<feature type="compositionally biased region" description="Low complexity" evidence="5">
    <location>
        <begin position="1386"/>
        <end position="1397"/>
    </location>
</feature>
<feature type="compositionally biased region" description="Polar residues" evidence="5">
    <location>
        <begin position="92"/>
        <end position="103"/>
    </location>
</feature>
<protein>
    <submittedName>
        <fullName evidence="9">Trichohyalin isoform X1</fullName>
    </submittedName>
</protein>
<dbReference type="RefSeq" id="XP_016973472.1">
    <property type="nucleotide sequence ID" value="XM_017117983.1"/>
</dbReference>
<dbReference type="CTD" id="32483"/>
<dbReference type="GO" id="GO:0005794">
    <property type="term" value="C:Golgi apparatus"/>
    <property type="evidence" value="ECO:0007669"/>
    <property type="project" value="UniProtKB-SubCell"/>
</dbReference>
<feature type="coiled-coil region" evidence="4">
    <location>
        <begin position="151"/>
        <end position="185"/>
    </location>
</feature>
<reference evidence="9" key="2">
    <citation type="submission" date="2025-04" db="UniProtKB">
        <authorList>
            <consortium name="RefSeq"/>
        </authorList>
    </citation>
    <scope>IDENTIFICATION</scope>
</reference>
<evidence type="ECO:0000313" key="8">
    <source>
        <dbReference type="Proteomes" id="UP001652680"/>
    </source>
</evidence>
<dbReference type="GO" id="GO:0007030">
    <property type="term" value="P:Golgi organization"/>
    <property type="evidence" value="ECO:0007669"/>
    <property type="project" value="TreeGrafter"/>
</dbReference>
<feature type="region of interest" description="Disordered" evidence="5">
    <location>
        <begin position="829"/>
        <end position="849"/>
    </location>
</feature>
<feature type="region of interest" description="Disordered" evidence="5">
    <location>
        <begin position="291"/>
        <end position="356"/>
    </location>
</feature>
<feature type="compositionally biased region" description="Low complexity" evidence="5">
    <location>
        <begin position="327"/>
        <end position="339"/>
    </location>
</feature>
<feature type="coiled-coil region" evidence="4">
    <location>
        <begin position="1037"/>
        <end position="1103"/>
    </location>
</feature>
<feature type="domain" description="GRIP" evidence="6">
    <location>
        <begin position="1212"/>
        <end position="1262"/>
    </location>
</feature>
<comment type="subcellular location">
    <subcellularLocation>
        <location evidence="1">Golgi apparatus</location>
    </subcellularLocation>
</comment>
<feature type="coiled-coil region" evidence="4">
    <location>
        <begin position="558"/>
        <end position="625"/>
    </location>
</feature>
<dbReference type="GeneID" id="108040496"/>
<evidence type="ECO:0000256" key="2">
    <source>
        <dbReference type="ARBA" id="ARBA00023034"/>
    </source>
</evidence>
<dbReference type="PANTHER" id="PTHR18921:SF2">
    <property type="entry name" value="THYROID RECEPTOR-INTERACTING PROTEIN 11"/>
    <property type="match status" value="1"/>
</dbReference>
<evidence type="ECO:0000256" key="4">
    <source>
        <dbReference type="SAM" id="Coils"/>
    </source>
</evidence>
<keyword evidence="2" id="KW-0333">Golgi apparatus</keyword>
<feature type="compositionally biased region" description="Polar residues" evidence="5">
    <location>
        <begin position="1340"/>
        <end position="1353"/>
    </location>
</feature>
<feature type="compositionally biased region" description="Basic and acidic residues" evidence="5">
    <location>
        <begin position="291"/>
        <end position="304"/>
    </location>
</feature>
<evidence type="ECO:0000259" key="6">
    <source>
        <dbReference type="PROSITE" id="PS50913"/>
    </source>
</evidence>
<accession>A0A6P4E6B8</accession>
<evidence type="ECO:0000313" key="7">
    <source>
        <dbReference type="EnsemblMetazoa" id="XP_016973472.1"/>
    </source>
</evidence>
<feature type="compositionally biased region" description="Low complexity" evidence="5">
    <location>
        <begin position="1327"/>
        <end position="1339"/>
    </location>
</feature>
<dbReference type="InterPro" id="IPR000237">
    <property type="entry name" value="GRIP_dom"/>
</dbReference>
<reference evidence="7" key="3">
    <citation type="submission" date="2025-05" db="UniProtKB">
        <authorList>
            <consortium name="EnsemblMetazoa"/>
        </authorList>
    </citation>
    <scope>IDENTIFICATION</scope>
</reference>
<dbReference type="PROSITE" id="PS50913">
    <property type="entry name" value="GRIP"/>
    <property type="match status" value="1"/>
</dbReference>
<feature type="region of interest" description="Disordered" evidence="5">
    <location>
        <begin position="26"/>
        <end position="68"/>
    </location>
</feature>
<dbReference type="GO" id="GO:0006888">
    <property type="term" value="P:endoplasmic reticulum to Golgi vesicle-mediated transport"/>
    <property type="evidence" value="ECO:0007669"/>
    <property type="project" value="TreeGrafter"/>
</dbReference>
<feature type="region of interest" description="Disordered" evidence="5">
    <location>
        <begin position="1322"/>
        <end position="1397"/>
    </location>
</feature>
<feature type="compositionally biased region" description="Low complexity" evidence="5">
    <location>
        <begin position="305"/>
        <end position="314"/>
    </location>
</feature>
<dbReference type="EnsemblMetazoa" id="XM_017117983.2">
    <property type="protein sequence ID" value="XP_016973472.1"/>
    <property type="gene ID" value="LOC108040496"/>
</dbReference>
<keyword evidence="3 4" id="KW-0175">Coiled coil</keyword>
<name>A0A6P4E6B8_DRORH</name>
<dbReference type="Proteomes" id="UP001652680">
    <property type="component" value="Unassembled WGS sequence"/>
</dbReference>
<evidence type="ECO:0000313" key="9">
    <source>
        <dbReference type="RefSeq" id="XP_016973472.1"/>
    </source>
</evidence>
<feature type="coiled-coil region" evidence="4">
    <location>
        <begin position="1171"/>
        <end position="1212"/>
    </location>
</feature>
<reference evidence="8" key="1">
    <citation type="journal article" date="2021" name="Elife">
        <title>Highly contiguous assemblies of 101 drosophilid genomes.</title>
        <authorList>
            <person name="Kim B.Y."/>
            <person name="Wang J.R."/>
            <person name="Miller D.E."/>
            <person name="Barmina O."/>
            <person name="Delaney E."/>
            <person name="Thompson A."/>
            <person name="Comeault A.A."/>
            <person name="Peede D."/>
            <person name="D'Agostino E.R."/>
            <person name="Pelaez J."/>
            <person name="Aguilar J.M."/>
            <person name="Haji D."/>
            <person name="Matsunaga T."/>
            <person name="Armstrong E.E."/>
            <person name="Zych M."/>
            <person name="Ogawa Y."/>
            <person name="Stamenkovic-Radak M."/>
            <person name="Jelic M."/>
            <person name="Veselinovic M.S."/>
            <person name="Tanaskovic M."/>
            <person name="Eric P."/>
            <person name="Gao J.J."/>
            <person name="Katoh T.K."/>
            <person name="Toda M.J."/>
            <person name="Watabe H."/>
            <person name="Watada M."/>
            <person name="Davis J.S."/>
            <person name="Moyle L.C."/>
            <person name="Manoli G."/>
            <person name="Bertolini E."/>
            <person name="Kostal V."/>
            <person name="Hawley R.S."/>
            <person name="Takahashi A."/>
            <person name="Jones C.D."/>
            <person name="Price D.K."/>
            <person name="Whiteman N."/>
            <person name="Kopp A."/>
            <person name="Matute D.R."/>
            <person name="Petrov D.A."/>
        </authorList>
    </citation>
    <scope>NUCLEOTIDE SEQUENCE [LARGE SCALE GENOMIC DNA]</scope>
</reference>
<evidence type="ECO:0000256" key="5">
    <source>
        <dbReference type="SAM" id="MobiDB-lite"/>
    </source>
</evidence>
<dbReference type="OrthoDB" id="425925at2759"/>
<sequence>MSWLNSSLSTLKGQLTNLAQEVLAETAGPGDLEYEGHGQEAEQQAKTALQLLAETQEQKEQLDRRCEEKDREIAALRREVAKCKQESKPAAGTSSPKETQLQQNEEHNVEDSWCWEPDGGDEKGATAAGSGDSAWNKESGLVDIALGANDVTRLNNRIAELERLNTQLNASLEELDSQHELAMQDVLEHKTQLVGQVANLKQLQADRLVEHELASARQQKQLDELGQAASVAKELQEQLQQRVEQQAAELKRSVMELAEMQELLDKRGHDNAELIERVRLAEAERDRLVKDLEESRQVKEKKTSESSSNSSSTGKHSEDEFIVVRQADATGSGSASGSDPDPDAEVTAPPSKEKLRDRLVSLESQISELTLTNTQMQDAQLEKQLAINLMGEQLAELEKRLRLSEAEKEQLQLDLQLRLQQLTVQNQELKLHAEAEQEGHAQDLEEQLGALREENQRLRQELDTSIAQAKFRQAIAEEKQEITDLDETDTEYGAGTYELDKLRALLQAEVENRLGSSYPQQKLERAWSALTERWHRLDIAEQRLVDVQNQQLISEHEKKTLEADISQYILQCDELMKNNELLLNELDKFKRNKLETIEEHHEETIMQLEAQLEEARQHLELSLSSQRQMESKLKSNLENTSHESELLTKMEQKVQEQFELQEQMTSVKKELIEKTKLLARNEEQLTKLQQQNQADQEKLLELSQLRETLLQKEQDLQSLEEQLTSAKQEMEEKSMQSKVNQDQHKIQLAKAQNQLQADQEKLRELLQLQDKLEQQKELMEVDQNQQLTTIKKELAETNNQLDECQEKLIAREAQLAEIQQQLQEISEEKTQLQEQLQNKEQESGTDPEHANQIQELRDQLLAQNQEIEKYQAELGKLQEAVQAYEEQLATKEEQLQAKESQLLAMEEQLQSHQAADQSQHLQQTIEGLGKEKNELIKAIQQKHQENTQYYAEIQRLQPFEQQLKDLAKEREKLQDQVGFLKEKSDILTTNLLTEQTNQRLLQQQQSESQEQQASVQRDLERLRAHLLEVEELHTQESVELQRDLEESRSRQAVLEQQVSKSSTAYTSASIRANQQAETLQAQFALLQQQRDELLAKLGQYEDRELKQQAALTNLQCALEQFQNDKDHDIEMATQRIRREMQAQLDRQGQLQLEMGGLQQQLAEANQGLRAAARLSDQLEAGQQTIAVLRDEVESLKEANVQLEQSLSSSESSQTDKIDKSLIKSLLIGYVVSGHAGDKQQVLRMISSVLDFNAQESDKVGLNKQQGSWLGAILGGGSNAAAGAGPGSSRGNDNLVQAFVQFLEQESQPQAQVQSRPTLLSMTGQMEAATSSTASTSSSTLPLSTNAQVASAVTASFEPAAPGTPPAGGSPQSLAMGSNEFAPTRNSSSILKDILSDS</sequence>
<dbReference type="PANTHER" id="PTHR18921">
    <property type="entry name" value="MYOSIN HEAVY CHAIN - RELATED"/>
    <property type="match status" value="1"/>
</dbReference>
<evidence type="ECO:0000256" key="1">
    <source>
        <dbReference type="ARBA" id="ARBA00004555"/>
    </source>
</evidence>
<keyword evidence="8" id="KW-1185">Reference proteome</keyword>
<evidence type="ECO:0000256" key="3">
    <source>
        <dbReference type="ARBA" id="ARBA00023054"/>
    </source>
</evidence>
<organism evidence="9">
    <name type="scientific">Drosophila rhopaloa</name>
    <name type="common">Fruit fly</name>
    <dbReference type="NCBI Taxonomy" id="1041015"/>
    <lineage>
        <taxon>Eukaryota</taxon>
        <taxon>Metazoa</taxon>
        <taxon>Ecdysozoa</taxon>
        <taxon>Arthropoda</taxon>
        <taxon>Hexapoda</taxon>
        <taxon>Insecta</taxon>
        <taxon>Pterygota</taxon>
        <taxon>Neoptera</taxon>
        <taxon>Endopterygota</taxon>
        <taxon>Diptera</taxon>
        <taxon>Brachycera</taxon>
        <taxon>Muscomorpha</taxon>
        <taxon>Ephydroidea</taxon>
        <taxon>Drosophilidae</taxon>
        <taxon>Drosophila</taxon>
        <taxon>Sophophora</taxon>
    </lineage>
</organism>
<proteinExistence type="predicted"/>
<feature type="compositionally biased region" description="Basic and acidic residues" evidence="5">
    <location>
        <begin position="56"/>
        <end position="68"/>
    </location>
</feature>